<keyword evidence="4 12" id="KW-0698">rRNA processing</keyword>
<feature type="domain" description="Radical SAM core" evidence="13">
    <location>
        <begin position="99"/>
        <end position="327"/>
    </location>
</feature>
<keyword evidence="10 12" id="KW-0408">Iron</keyword>
<comment type="miscellaneous">
    <text evidence="12">Reaction proceeds by a ping-pong mechanism involving intermediate methylation of a conserved cysteine residue.</text>
</comment>
<evidence type="ECO:0000256" key="8">
    <source>
        <dbReference type="ARBA" id="ARBA00022694"/>
    </source>
</evidence>
<evidence type="ECO:0000256" key="4">
    <source>
        <dbReference type="ARBA" id="ARBA00022552"/>
    </source>
</evidence>
<feature type="binding site" evidence="12">
    <location>
        <begin position="160"/>
        <end position="161"/>
    </location>
    <ligand>
        <name>S-adenosyl-L-methionine</name>
        <dbReference type="ChEBI" id="CHEBI:59789"/>
    </ligand>
</feature>
<dbReference type="Pfam" id="PF21016">
    <property type="entry name" value="RlmN_N"/>
    <property type="match status" value="1"/>
</dbReference>
<dbReference type="GO" id="GO:0046872">
    <property type="term" value="F:metal ion binding"/>
    <property type="evidence" value="ECO:0007669"/>
    <property type="project" value="UniProtKB-KW"/>
</dbReference>
<dbReference type="InterPro" id="IPR027492">
    <property type="entry name" value="RNA_MTrfase_RlmN"/>
</dbReference>
<comment type="function">
    <text evidence="12">Specifically methylates position 2 of adenine 2503 in 23S rRNA and position 2 of adenine 37 in tRNAs.</text>
</comment>
<dbReference type="InterPro" id="IPR004383">
    <property type="entry name" value="rRNA_lsu_MTrfase_RlmN/Cfr"/>
</dbReference>
<feature type="binding site" evidence="12">
    <location>
        <begin position="215"/>
        <end position="217"/>
    </location>
    <ligand>
        <name>S-adenosyl-L-methionine</name>
        <dbReference type="ChEBI" id="CHEBI:59789"/>
    </ligand>
</feature>
<keyword evidence="3 12" id="KW-0963">Cytoplasm</keyword>
<dbReference type="InterPro" id="IPR007197">
    <property type="entry name" value="rSAM"/>
</dbReference>
<feature type="binding site" evidence="12">
    <location>
        <position position="192"/>
    </location>
    <ligand>
        <name>S-adenosyl-L-methionine</name>
        <dbReference type="ChEBI" id="CHEBI:59789"/>
    </ligand>
</feature>
<dbReference type="GO" id="GO:0002935">
    <property type="term" value="F:tRNA (adenine(37)-C2)-methyltransferase activity"/>
    <property type="evidence" value="ECO:0007669"/>
    <property type="project" value="UniProtKB-UniRule"/>
</dbReference>
<keyword evidence="6 12" id="KW-0808">Transferase</keyword>
<keyword evidence="2 12" id="KW-0004">4Fe-4S</keyword>
<comment type="catalytic activity">
    <reaction evidence="12">
        <text>adenosine(37) in tRNA + 2 reduced [2Fe-2S]-[ferredoxin] + 2 S-adenosyl-L-methionine = 2-methyladenosine(37) in tRNA + 5'-deoxyadenosine + L-methionine + 2 oxidized [2Fe-2S]-[ferredoxin] + S-adenosyl-L-homocysteine</text>
        <dbReference type="Rhea" id="RHEA:43332"/>
        <dbReference type="Rhea" id="RHEA-COMP:10000"/>
        <dbReference type="Rhea" id="RHEA-COMP:10001"/>
        <dbReference type="Rhea" id="RHEA-COMP:10162"/>
        <dbReference type="Rhea" id="RHEA-COMP:10485"/>
        <dbReference type="ChEBI" id="CHEBI:17319"/>
        <dbReference type="ChEBI" id="CHEBI:33737"/>
        <dbReference type="ChEBI" id="CHEBI:33738"/>
        <dbReference type="ChEBI" id="CHEBI:57844"/>
        <dbReference type="ChEBI" id="CHEBI:57856"/>
        <dbReference type="ChEBI" id="CHEBI:59789"/>
        <dbReference type="ChEBI" id="CHEBI:74411"/>
        <dbReference type="ChEBI" id="CHEBI:74497"/>
        <dbReference type="EC" id="2.1.1.192"/>
    </reaction>
</comment>
<dbReference type="PIRSF" id="PIRSF006004">
    <property type="entry name" value="CHP00048"/>
    <property type="match status" value="1"/>
</dbReference>
<evidence type="ECO:0000256" key="9">
    <source>
        <dbReference type="ARBA" id="ARBA00022723"/>
    </source>
</evidence>
<comment type="caution">
    <text evidence="14">The sequence shown here is derived from an EMBL/GenBank/DDBJ whole genome shotgun (WGS) entry which is preliminary data.</text>
</comment>
<organism evidence="14 15">
    <name type="scientific">Anaeromonas frigoriresistens</name>
    <dbReference type="NCBI Taxonomy" id="2683708"/>
    <lineage>
        <taxon>Bacteria</taxon>
        <taxon>Bacillati</taxon>
        <taxon>Bacillota</taxon>
        <taxon>Tissierellia</taxon>
        <taxon>Tissierellales</taxon>
        <taxon>Thermohalobacteraceae</taxon>
        <taxon>Anaeromonas</taxon>
    </lineage>
</organism>
<dbReference type="PANTHER" id="PTHR30544">
    <property type="entry name" value="23S RRNA METHYLTRANSFERASE"/>
    <property type="match status" value="1"/>
</dbReference>
<dbReference type="InterPro" id="IPR058240">
    <property type="entry name" value="rSAM_sf"/>
</dbReference>
<evidence type="ECO:0000256" key="2">
    <source>
        <dbReference type="ARBA" id="ARBA00022485"/>
    </source>
</evidence>
<dbReference type="FunFam" id="3.20.20.70:FF:000014">
    <property type="entry name" value="Probable dual-specificity RNA methyltransferase RlmN"/>
    <property type="match status" value="1"/>
</dbReference>
<dbReference type="GO" id="GO:0030488">
    <property type="term" value="P:tRNA methylation"/>
    <property type="evidence" value="ECO:0007669"/>
    <property type="project" value="UniProtKB-UniRule"/>
</dbReference>
<dbReference type="Gene3D" id="1.10.150.530">
    <property type="match status" value="1"/>
</dbReference>
<dbReference type="Pfam" id="PF04055">
    <property type="entry name" value="Radical_SAM"/>
    <property type="match status" value="1"/>
</dbReference>
<comment type="caution">
    <text evidence="12">Lacks conserved residue(s) required for the propagation of feature annotation.</text>
</comment>
<proteinExistence type="inferred from homology"/>
<dbReference type="NCBIfam" id="TIGR00048">
    <property type="entry name" value="rRNA_mod_RlmN"/>
    <property type="match status" value="1"/>
</dbReference>
<feature type="binding site" evidence="12">
    <location>
        <position position="113"/>
    </location>
    <ligand>
        <name>[4Fe-4S] cluster</name>
        <dbReference type="ChEBI" id="CHEBI:49883"/>
        <note>4Fe-4S-S-AdoMet</note>
    </ligand>
</feature>
<accession>A0A942ZA10</accession>
<dbReference type="GO" id="GO:0070475">
    <property type="term" value="P:rRNA base methylation"/>
    <property type="evidence" value="ECO:0007669"/>
    <property type="project" value="UniProtKB-UniRule"/>
</dbReference>
<dbReference type="InterPro" id="IPR040072">
    <property type="entry name" value="Methyltransferase_A"/>
</dbReference>
<dbReference type="GO" id="GO:0019843">
    <property type="term" value="F:rRNA binding"/>
    <property type="evidence" value="ECO:0007669"/>
    <property type="project" value="UniProtKB-UniRule"/>
</dbReference>
<comment type="similarity">
    <text evidence="12">Belongs to the radical SAM superfamily. RlmN family.</text>
</comment>
<dbReference type="Proteomes" id="UP000724672">
    <property type="component" value="Unassembled WGS sequence"/>
</dbReference>
<feature type="binding site" evidence="12">
    <location>
        <position position="117"/>
    </location>
    <ligand>
        <name>[4Fe-4S] cluster</name>
        <dbReference type="ChEBI" id="CHEBI:49883"/>
        <note>4Fe-4S-S-AdoMet</note>
    </ligand>
</feature>
<evidence type="ECO:0000256" key="1">
    <source>
        <dbReference type="ARBA" id="ARBA00004496"/>
    </source>
</evidence>
<evidence type="ECO:0000313" key="15">
    <source>
        <dbReference type="Proteomes" id="UP000724672"/>
    </source>
</evidence>
<dbReference type="SFLD" id="SFLDF00275">
    <property type="entry name" value="adenosine_C2_methyltransferase"/>
    <property type="match status" value="1"/>
</dbReference>
<dbReference type="SFLD" id="SFLDG01062">
    <property type="entry name" value="methyltransferase_(Class_A)"/>
    <property type="match status" value="1"/>
</dbReference>
<dbReference type="GO" id="GO:0005737">
    <property type="term" value="C:cytoplasm"/>
    <property type="evidence" value="ECO:0007669"/>
    <property type="project" value="UniProtKB-SubCell"/>
</dbReference>
<gene>
    <name evidence="12 14" type="primary">rlmN</name>
    <name evidence="14" type="ORF">GOQ27_14795</name>
</gene>
<dbReference type="PROSITE" id="PS51918">
    <property type="entry name" value="RADICAL_SAM"/>
    <property type="match status" value="1"/>
</dbReference>
<dbReference type="GO" id="GO:0000049">
    <property type="term" value="F:tRNA binding"/>
    <property type="evidence" value="ECO:0007669"/>
    <property type="project" value="UniProtKB-UniRule"/>
</dbReference>
<dbReference type="EC" id="2.1.1.192" evidence="12"/>
<evidence type="ECO:0000256" key="3">
    <source>
        <dbReference type="ARBA" id="ARBA00022490"/>
    </source>
</evidence>
<dbReference type="InterPro" id="IPR013785">
    <property type="entry name" value="Aldolase_TIM"/>
</dbReference>
<dbReference type="InterPro" id="IPR048641">
    <property type="entry name" value="RlmN_N"/>
</dbReference>
<keyword evidence="12" id="KW-1015">Disulfide bond</keyword>
<feature type="active site" description="S-methylcysteine intermediate" evidence="12">
    <location>
        <position position="332"/>
    </location>
</feature>
<feature type="binding site" evidence="12">
    <location>
        <position position="291"/>
    </location>
    <ligand>
        <name>S-adenosyl-L-methionine</name>
        <dbReference type="ChEBI" id="CHEBI:59789"/>
    </ligand>
</feature>
<dbReference type="EMBL" id="WSFT01000053">
    <property type="protein sequence ID" value="MBS4539739.1"/>
    <property type="molecule type" value="Genomic_DNA"/>
</dbReference>
<comment type="cofactor">
    <cofactor evidence="12">
        <name>[4Fe-4S] cluster</name>
        <dbReference type="ChEBI" id="CHEBI:49883"/>
    </cofactor>
    <text evidence="12">Binds 1 [4Fe-4S] cluster. The cluster is coordinated with 3 cysteines and an exchangeable S-adenosyl-L-methionine.</text>
</comment>
<dbReference type="SFLD" id="SFLDS00029">
    <property type="entry name" value="Radical_SAM"/>
    <property type="match status" value="1"/>
</dbReference>
<evidence type="ECO:0000256" key="5">
    <source>
        <dbReference type="ARBA" id="ARBA00022603"/>
    </source>
</evidence>
<keyword evidence="8 12" id="KW-0819">tRNA processing</keyword>
<keyword evidence="9 12" id="KW-0479">Metal-binding</keyword>
<evidence type="ECO:0000259" key="13">
    <source>
        <dbReference type="PROSITE" id="PS51918"/>
    </source>
</evidence>
<keyword evidence="5 12" id="KW-0489">Methyltransferase</keyword>
<dbReference type="AlphaFoldDB" id="A0A942ZA10"/>
<keyword evidence="7 12" id="KW-0949">S-adenosyl-L-methionine</keyword>
<keyword evidence="15" id="KW-1185">Reference proteome</keyword>
<evidence type="ECO:0000256" key="6">
    <source>
        <dbReference type="ARBA" id="ARBA00022679"/>
    </source>
</evidence>
<feature type="active site" description="Proton acceptor" evidence="12">
    <location>
        <position position="93"/>
    </location>
</feature>
<dbReference type="HAMAP" id="MF_01849">
    <property type="entry name" value="RNA_methyltr_RlmN"/>
    <property type="match status" value="1"/>
</dbReference>
<dbReference type="PANTHER" id="PTHR30544:SF5">
    <property type="entry name" value="RADICAL SAM CORE DOMAIN-CONTAINING PROTEIN"/>
    <property type="match status" value="1"/>
</dbReference>
<evidence type="ECO:0000313" key="14">
    <source>
        <dbReference type="EMBL" id="MBS4539739.1"/>
    </source>
</evidence>
<dbReference type="RefSeq" id="WP_203367655.1">
    <property type="nucleotide sequence ID" value="NZ_WSFT01000053.1"/>
</dbReference>
<reference evidence="14" key="1">
    <citation type="submission" date="2019-12" db="EMBL/GenBank/DDBJ databases">
        <title>Clostridiaceae gen. nov. sp. nov., isolated from sediment in Xinjiang, China.</title>
        <authorList>
            <person name="Zhang R."/>
        </authorList>
    </citation>
    <scope>NUCLEOTIDE SEQUENCE</scope>
    <source>
        <strain evidence="14">D2Q-11</strain>
    </source>
</reference>
<evidence type="ECO:0000256" key="11">
    <source>
        <dbReference type="ARBA" id="ARBA00023014"/>
    </source>
</evidence>
<feature type="binding site" evidence="12">
    <location>
        <position position="120"/>
    </location>
    <ligand>
        <name>[4Fe-4S] cluster</name>
        <dbReference type="ChEBI" id="CHEBI:49883"/>
        <note>4Fe-4S-S-AdoMet</note>
    </ligand>
</feature>
<comment type="catalytic activity">
    <reaction evidence="12">
        <text>adenosine(2503) in 23S rRNA + 2 reduced [2Fe-2S]-[ferredoxin] + 2 S-adenosyl-L-methionine = 2-methyladenosine(2503) in 23S rRNA + 5'-deoxyadenosine + L-methionine + 2 oxidized [2Fe-2S]-[ferredoxin] + S-adenosyl-L-homocysteine</text>
        <dbReference type="Rhea" id="RHEA:42916"/>
        <dbReference type="Rhea" id="RHEA-COMP:10000"/>
        <dbReference type="Rhea" id="RHEA-COMP:10001"/>
        <dbReference type="Rhea" id="RHEA-COMP:10152"/>
        <dbReference type="Rhea" id="RHEA-COMP:10282"/>
        <dbReference type="ChEBI" id="CHEBI:17319"/>
        <dbReference type="ChEBI" id="CHEBI:33737"/>
        <dbReference type="ChEBI" id="CHEBI:33738"/>
        <dbReference type="ChEBI" id="CHEBI:57844"/>
        <dbReference type="ChEBI" id="CHEBI:57856"/>
        <dbReference type="ChEBI" id="CHEBI:59789"/>
        <dbReference type="ChEBI" id="CHEBI:74411"/>
        <dbReference type="ChEBI" id="CHEBI:74497"/>
        <dbReference type="EC" id="2.1.1.192"/>
    </reaction>
</comment>
<dbReference type="Gene3D" id="3.20.20.70">
    <property type="entry name" value="Aldolase class I"/>
    <property type="match status" value="1"/>
</dbReference>
<evidence type="ECO:0000256" key="10">
    <source>
        <dbReference type="ARBA" id="ARBA00023004"/>
    </source>
</evidence>
<evidence type="ECO:0000256" key="12">
    <source>
        <dbReference type="HAMAP-Rule" id="MF_01849"/>
    </source>
</evidence>
<comment type="subcellular location">
    <subcellularLocation>
        <location evidence="1 12">Cytoplasm</location>
    </subcellularLocation>
</comment>
<dbReference type="CDD" id="cd01335">
    <property type="entry name" value="Radical_SAM"/>
    <property type="match status" value="1"/>
</dbReference>
<evidence type="ECO:0000256" key="7">
    <source>
        <dbReference type="ARBA" id="ARBA00022691"/>
    </source>
</evidence>
<name>A0A942ZA10_9FIRM</name>
<sequence length="342" mass="39403">MKKIDLKSCNLEELKEILTSLGEKSFRAKQLFKWIHEKLIEEIEHITVFSDKLKEKIENEYYIGNIKILKKFESKLDNTIKYLFLLEDGNIIESVRMKYKHGNSLCLSTQVGCKMGCEFCASTKEGLVKNLSPSEILDQVYKIKKDINEEISNIVLMGSGEPLDNYDNVIKFIRLLNDKDGQNLSNRNITLSTCGLVPEIYKLAEENIPITLSISLHSSFDAERRKIMPIANKYTIEEIIDATKYYINTTNRRVTFEYTLINNVNDRKEDAEKLSELLRGMLCHVNIIPLNPIKESNLITSNYAKEFKELLTKKGINATIRREMGADINAACGQLRSDYMKY</sequence>
<protein>
    <recommendedName>
        <fullName evidence="12">Probable dual-specificity RNA methyltransferase RlmN</fullName>
        <ecNumber evidence="12">2.1.1.192</ecNumber>
    </recommendedName>
    <alternativeName>
        <fullName evidence="12">23S rRNA (adenine(2503)-C(2))-methyltransferase</fullName>
    </alternativeName>
    <alternativeName>
        <fullName evidence="12">23S rRNA m2A2503 methyltransferase</fullName>
    </alternativeName>
    <alternativeName>
        <fullName evidence="12">Ribosomal RNA large subunit methyltransferase N</fullName>
    </alternativeName>
    <alternativeName>
        <fullName evidence="12">tRNA (adenine(37)-C(2))-methyltransferase</fullName>
    </alternativeName>
    <alternativeName>
        <fullName evidence="12">tRNA m2A37 methyltransferase</fullName>
    </alternativeName>
</protein>
<dbReference type="GO" id="GO:0051539">
    <property type="term" value="F:4 iron, 4 sulfur cluster binding"/>
    <property type="evidence" value="ECO:0007669"/>
    <property type="project" value="UniProtKB-UniRule"/>
</dbReference>
<dbReference type="GO" id="GO:0070040">
    <property type="term" value="F:rRNA (adenine(2503)-C2-)-methyltransferase activity"/>
    <property type="evidence" value="ECO:0007669"/>
    <property type="project" value="UniProtKB-UniRule"/>
</dbReference>
<keyword evidence="11 12" id="KW-0411">Iron-sulfur</keyword>
<dbReference type="SUPFAM" id="SSF102114">
    <property type="entry name" value="Radical SAM enzymes"/>
    <property type="match status" value="1"/>
</dbReference>